<dbReference type="Pfam" id="PF05190">
    <property type="entry name" value="MutS_IV"/>
    <property type="match status" value="1"/>
</dbReference>
<dbReference type="Gene3D" id="3.30.420.110">
    <property type="entry name" value="MutS, connector domain"/>
    <property type="match status" value="1"/>
</dbReference>
<dbReference type="InterPro" id="IPR027417">
    <property type="entry name" value="P-loop_NTPase"/>
</dbReference>
<dbReference type="SUPFAM" id="SSF48334">
    <property type="entry name" value="DNA repair protein MutS, domain III"/>
    <property type="match status" value="1"/>
</dbReference>
<feature type="compositionally biased region" description="Low complexity" evidence="8">
    <location>
        <begin position="81"/>
        <end position="95"/>
    </location>
</feature>
<dbReference type="RefSeq" id="XP_011498548.1">
    <property type="nucleotide sequence ID" value="XM_011500246.1"/>
</dbReference>
<feature type="region of interest" description="Disordered" evidence="8">
    <location>
        <begin position="212"/>
        <end position="233"/>
    </location>
</feature>
<reference evidence="11" key="1">
    <citation type="submission" date="2025-08" db="UniProtKB">
        <authorList>
            <consortium name="RefSeq"/>
        </authorList>
    </citation>
    <scope>IDENTIFICATION</scope>
</reference>
<keyword evidence="6 7" id="KW-0234">DNA repair</keyword>
<dbReference type="Gene3D" id="3.40.1170.10">
    <property type="entry name" value="DNA repair protein MutS, domain I"/>
    <property type="match status" value="1"/>
</dbReference>
<feature type="compositionally biased region" description="Polar residues" evidence="8">
    <location>
        <begin position="1"/>
        <end position="12"/>
    </location>
</feature>
<sequence length="1189" mass="133570">MSKTNTLLNYFSSPKAGSPRVNGDSSPKVGSPRVNGDSPASRPRSLSRSKSKTPKGKRKNRDSNDNKLNGKANDKADNKANGKTNGKANGKAYGKMADERSKERKRSLEDLDDEDDEDDDEDDNENDENDVSIDEKEMVTPKPNKRRRIIVPEDNTDDSENDYEPENSEESDASEESFSEEVEEDESPKKKPKMSVNKKSAVKIIGKKSASKNDSILNNQEQPTAKASDTQSWPHLKYDFLQPDKIKDNKKRPPSHPDYDPKTVYVPPDFLSTQTPAMNQWWLLKTNHFDCVLFFKVGKFYELYHMDAVTGVKELSLSFMRGEFAHSGFPEIAYGRFSASLIERGYKVARIEQTENPEMMSQRCAKMSRPSKFDKVVKREICQISSKGTRAYTAQDAEPSVAASSYLLAIVEKRIPNETRSAYGVCFIDTTIGEFNLGQFQDDSYNSRLLTLLAHYPPAHIIYERGNLTRMTLTILNNLLPSAMKDALQKNSEFWTSTKVLQTLHEDGYFKNDNDSNFSWPKGLQSYLNRGDSLGLTASEEKELAVTALGGCVYLLKEYKLDHQLLSQGRFKSYVPPDFSIDSQSNETNFAYNMVLDAMTINNLRVLGNDGSLIKTLDNCCTAFGKRLLQEWICRPSCRKAVIIERQEAVTQLLDNPDVVQEVRSKLSRLPDLERLLSKIHSQGNTAKSPNHPDRRAILFEGQTYSKRTIVQFITALNGFEEVINIIKCFDDFTNPLINKCTKLEPEGNFTELKETLDNFKMSFDHEEAKKEGFIVPKEGVDSDYDAVLLELADIKKELQDYLVKQKRHFGVSIQFCGSGRKKYQIEVPESQIKKVGSGYELQGSRKGFKKYYTNEAKDLLAREIAAEEQKDKVLKNSNGKIFSKFSELYDKWSKATYNIAVLDCLISFSEYARSCDTCVPIILDDVNNEKIFIEIIDGKHPCIVSDNFIPNDTSIASGEAAPLMILTGPNMGGKSTVMRQVGLITIMAQIGCHVPASACRLTLVDRIFTRIGANDDIMAGQSTFLVELSETAAILQHATKYSLVLLDELGRGTSTYDGTAIAASVVEALTKTKCRTIFSTHYHSLVEDYKTNNNVSLAHMACMVENEDEDKISEENVTFLYKLSEGACPKSYGFNAARLAGVPVNIVKRAHDIATKLETEVNLRHAFVSLCTLKDNSSIIPLLRKTLF</sequence>
<keyword evidence="2 6" id="KW-0547">Nucleotide-binding</keyword>
<dbReference type="InterPro" id="IPR036678">
    <property type="entry name" value="MutS_con_dom_sf"/>
</dbReference>
<dbReference type="GO" id="GO:0005524">
    <property type="term" value="F:ATP binding"/>
    <property type="evidence" value="ECO:0007669"/>
    <property type="project" value="UniProtKB-UniRule"/>
</dbReference>
<name>A0AAJ6YI91_9HYME</name>
<feature type="compositionally biased region" description="Basic and acidic residues" evidence="8">
    <location>
        <begin position="96"/>
        <end position="109"/>
    </location>
</feature>
<dbReference type="InterPro" id="IPR017261">
    <property type="entry name" value="DNA_mismatch_repair_MutS/MSH"/>
</dbReference>
<evidence type="ECO:0000256" key="2">
    <source>
        <dbReference type="ARBA" id="ARBA00022741"/>
    </source>
</evidence>
<evidence type="ECO:0000259" key="9">
    <source>
        <dbReference type="PROSITE" id="PS00486"/>
    </source>
</evidence>
<dbReference type="InterPro" id="IPR007860">
    <property type="entry name" value="DNA_mmatch_repair_MutS_con_dom"/>
</dbReference>
<dbReference type="Pfam" id="PF05188">
    <property type="entry name" value="MutS_II"/>
    <property type="match status" value="1"/>
</dbReference>
<dbReference type="InterPro" id="IPR000432">
    <property type="entry name" value="DNA_mismatch_repair_MutS_C"/>
</dbReference>
<dbReference type="InterPro" id="IPR007696">
    <property type="entry name" value="DNA_mismatch_repair_MutS_core"/>
</dbReference>
<evidence type="ECO:0000256" key="3">
    <source>
        <dbReference type="ARBA" id="ARBA00022763"/>
    </source>
</evidence>
<proteinExistence type="inferred from homology"/>
<dbReference type="InterPro" id="IPR045076">
    <property type="entry name" value="MutS"/>
</dbReference>
<dbReference type="Gene3D" id="3.40.50.300">
    <property type="entry name" value="P-loop containing nucleotide triphosphate hydrolases"/>
    <property type="match status" value="1"/>
</dbReference>
<dbReference type="GO" id="GO:0030983">
    <property type="term" value="F:mismatched DNA binding"/>
    <property type="evidence" value="ECO:0007669"/>
    <property type="project" value="UniProtKB-UniRule"/>
</dbReference>
<dbReference type="SUPFAM" id="SSF53150">
    <property type="entry name" value="DNA repair protein MutS, domain II"/>
    <property type="match status" value="1"/>
</dbReference>
<feature type="compositionally biased region" description="Acidic residues" evidence="8">
    <location>
        <begin position="154"/>
        <end position="186"/>
    </location>
</feature>
<dbReference type="Pfam" id="PF05192">
    <property type="entry name" value="MutS_III"/>
    <property type="match status" value="1"/>
</dbReference>
<comment type="similarity">
    <text evidence="1 6 7">Belongs to the DNA mismatch repair MutS family.</text>
</comment>
<dbReference type="SMART" id="SM00533">
    <property type="entry name" value="MUTSd"/>
    <property type="match status" value="1"/>
</dbReference>
<gene>
    <name evidence="11" type="primary">LOC105362758</name>
</gene>
<comment type="function">
    <text evidence="6 7">Component of the post-replicative DNA mismatch repair system (MMR).</text>
</comment>
<dbReference type="PIRSF" id="PIRSF037677">
    <property type="entry name" value="DNA_mis_repair_Msh6"/>
    <property type="match status" value="1"/>
</dbReference>
<dbReference type="PROSITE" id="PS00486">
    <property type="entry name" value="DNA_MISMATCH_REPAIR_2"/>
    <property type="match status" value="1"/>
</dbReference>
<dbReference type="InterPro" id="IPR036187">
    <property type="entry name" value="DNA_mismatch_repair_MutS_sf"/>
</dbReference>
<evidence type="ECO:0000313" key="11">
    <source>
        <dbReference type="RefSeq" id="XP_011498548.1"/>
    </source>
</evidence>
<evidence type="ECO:0000256" key="4">
    <source>
        <dbReference type="ARBA" id="ARBA00022840"/>
    </source>
</evidence>
<evidence type="ECO:0000256" key="7">
    <source>
        <dbReference type="RuleBase" id="RU003756"/>
    </source>
</evidence>
<keyword evidence="3 6" id="KW-0227">DNA damage</keyword>
<dbReference type="KEGG" id="csol:105362758"/>
<dbReference type="InterPro" id="IPR016151">
    <property type="entry name" value="DNA_mismatch_repair_MutS_N"/>
</dbReference>
<keyword evidence="10" id="KW-1185">Reference proteome</keyword>
<dbReference type="CTD" id="2956"/>
<organism evidence="10 11">
    <name type="scientific">Ceratosolen solmsi marchali</name>
    <dbReference type="NCBI Taxonomy" id="326594"/>
    <lineage>
        <taxon>Eukaryota</taxon>
        <taxon>Metazoa</taxon>
        <taxon>Ecdysozoa</taxon>
        <taxon>Arthropoda</taxon>
        <taxon>Hexapoda</taxon>
        <taxon>Insecta</taxon>
        <taxon>Pterygota</taxon>
        <taxon>Neoptera</taxon>
        <taxon>Endopterygota</taxon>
        <taxon>Hymenoptera</taxon>
        <taxon>Apocrita</taxon>
        <taxon>Proctotrupomorpha</taxon>
        <taxon>Chalcidoidea</taxon>
        <taxon>Agaonidae</taxon>
        <taxon>Agaoninae</taxon>
        <taxon>Ceratosolen</taxon>
    </lineage>
</organism>
<evidence type="ECO:0000256" key="8">
    <source>
        <dbReference type="SAM" id="MobiDB-lite"/>
    </source>
</evidence>
<dbReference type="GO" id="GO:0032301">
    <property type="term" value="C:MutSalpha complex"/>
    <property type="evidence" value="ECO:0007669"/>
    <property type="project" value="TreeGrafter"/>
</dbReference>
<dbReference type="PANTHER" id="PTHR11361">
    <property type="entry name" value="DNA MISMATCH REPAIR PROTEIN MUTS FAMILY MEMBER"/>
    <property type="match status" value="1"/>
</dbReference>
<dbReference type="GO" id="GO:0140664">
    <property type="term" value="F:ATP-dependent DNA damage sensor activity"/>
    <property type="evidence" value="ECO:0007669"/>
    <property type="project" value="InterPro"/>
</dbReference>
<protein>
    <recommendedName>
        <fullName evidence="6">DNA mismatch repair protein</fullName>
    </recommendedName>
</protein>
<dbReference type="Proteomes" id="UP000695007">
    <property type="component" value="Unplaced"/>
</dbReference>
<dbReference type="FunFam" id="1.10.1420.10:FF:000005">
    <property type="entry name" value="DNA mismatch repair protein"/>
    <property type="match status" value="1"/>
</dbReference>
<dbReference type="InterPro" id="IPR007695">
    <property type="entry name" value="DNA_mismatch_repair_MutS-lik_N"/>
</dbReference>
<dbReference type="SUPFAM" id="SSF55271">
    <property type="entry name" value="DNA repair protein MutS, domain I"/>
    <property type="match status" value="1"/>
</dbReference>
<evidence type="ECO:0000256" key="5">
    <source>
        <dbReference type="ARBA" id="ARBA00023125"/>
    </source>
</evidence>
<dbReference type="Pfam" id="PF01624">
    <property type="entry name" value="MutS_I"/>
    <property type="match status" value="1"/>
</dbReference>
<dbReference type="SUPFAM" id="SSF52540">
    <property type="entry name" value="P-loop containing nucleoside triphosphate hydrolases"/>
    <property type="match status" value="1"/>
</dbReference>
<dbReference type="Pfam" id="PF00488">
    <property type="entry name" value="MutS_V"/>
    <property type="match status" value="1"/>
</dbReference>
<dbReference type="GO" id="GO:0006298">
    <property type="term" value="P:mismatch repair"/>
    <property type="evidence" value="ECO:0007669"/>
    <property type="project" value="InterPro"/>
</dbReference>
<accession>A0AAJ6YI91</accession>
<dbReference type="AlphaFoldDB" id="A0AAJ6YI91"/>
<dbReference type="GeneID" id="105362758"/>
<dbReference type="PANTHER" id="PTHR11361:SF148">
    <property type="entry name" value="DNA MISMATCH REPAIR PROTEIN MSH6"/>
    <property type="match status" value="1"/>
</dbReference>
<keyword evidence="4 6" id="KW-0067">ATP-binding</keyword>
<dbReference type="InterPro" id="IPR007861">
    <property type="entry name" value="DNA_mismatch_repair_MutS_clamp"/>
</dbReference>
<evidence type="ECO:0000256" key="1">
    <source>
        <dbReference type="ARBA" id="ARBA00006271"/>
    </source>
</evidence>
<feature type="region of interest" description="Disordered" evidence="8">
    <location>
        <begin position="1"/>
        <end position="199"/>
    </location>
</feature>
<evidence type="ECO:0000256" key="6">
    <source>
        <dbReference type="PIRNR" id="PIRNR037677"/>
    </source>
</evidence>
<feature type="domain" description="DNA mismatch repair proteins mutS family" evidence="9">
    <location>
        <begin position="1043"/>
        <end position="1059"/>
    </location>
</feature>
<keyword evidence="5 6" id="KW-0238">DNA-binding</keyword>
<dbReference type="NCBIfam" id="NF003810">
    <property type="entry name" value="PRK05399.1"/>
    <property type="match status" value="1"/>
</dbReference>
<evidence type="ECO:0000313" key="10">
    <source>
        <dbReference type="Proteomes" id="UP000695007"/>
    </source>
</evidence>
<dbReference type="FunFam" id="3.40.1170.10:FF:000002">
    <property type="entry name" value="DNA mismatch repair protein"/>
    <property type="match status" value="1"/>
</dbReference>
<feature type="compositionally biased region" description="Basic residues" evidence="8">
    <location>
        <begin position="45"/>
        <end position="60"/>
    </location>
</feature>
<dbReference type="Gene3D" id="1.10.1420.10">
    <property type="match status" value="2"/>
</dbReference>
<feature type="compositionally biased region" description="Acidic residues" evidence="8">
    <location>
        <begin position="110"/>
        <end position="132"/>
    </location>
</feature>
<dbReference type="SMART" id="SM00534">
    <property type="entry name" value="MUTSac"/>
    <property type="match status" value="1"/>
</dbReference>